<evidence type="ECO:0000256" key="3">
    <source>
        <dbReference type="ARBA" id="ARBA00012438"/>
    </source>
</evidence>
<keyword evidence="4" id="KW-1003">Cell membrane</keyword>
<dbReference type="CDD" id="cd06225">
    <property type="entry name" value="HAMP"/>
    <property type="match status" value="1"/>
</dbReference>
<dbReference type="SUPFAM" id="SSF55874">
    <property type="entry name" value="ATPase domain of HSP90 chaperone/DNA topoisomerase II/histidine kinase"/>
    <property type="match status" value="1"/>
</dbReference>
<reference evidence="17 18" key="1">
    <citation type="submission" date="2024-09" db="EMBL/GenBank/DDBJ databases">
        <authorList>
            <person name="Sun Q."/>
            <person name="Mori K."/>
        </authorList>
    </citation>
    <scope>NUCLEOTIDE SEQUENCE [LARGE SCALE GENOMIC DNA]</scope>
    <source>
        <strain evidence="17 18">TISTR 2452</strain>
    </source>
</reference>
<dbReference type="PROSITE" id="PS50885">
    <property type="entry name" value="HAMP"/>
    <property type="match status" value="1"/>
</dbReference>
<feature type="transmembrane region" description="Helical" evidence="14">
    <location>
        <begin position="166"/>
        <end position="182"/>
    </location>
</feature>
<dbReference type="InterPro" id="IPR003594">
    <property type="entry name" value="HATPase_dom"/>
</dbReference>
<organism evidence="17 18">
    <name type="scientific">Paenibacillus aurantiacus</name>
    <dbReference type="NCBI Taxonomy" id="1936118"/>
    <lineage>
        <taxon>Bacteria</taxon>
        <taxon>Bacillati</taxon>
        <taxon>Bacillota</taxon>
        <taxon>Bacilli</taxon>
        <taxon>Bacillales</taxon>
        <taxon>Paenibacillaceae</taxon>
        <taxon>Paenibacillus</taxon>
    </lineage>
</organism>
<keyword evidence="5" id="KW-0597">Phosphoprotein</keyword>
<protein>
    <recommendedName>
        <fullName evidence="3">histidine kinase</fullName>
        <ecNumber evidence="3">2.7.13.3</ecNumber>
    </recommendedName>
</protein>
<dbReference type="Pfam" id="PF00512">
    <property type="entry name" value="HisKA"/>
    <property type="match status" value="1"/>
</dbReference>
<dbReference type="Gene3D" id="6.10.340.10">
    <property type="match status" value="1"/>
</dbReference>
<dbReference type="InterPro" id="IPR003661">
    <property type="entry name" value="HisK_dim/P_dom"/>
</dbReference>
<dbReference type="PROSITE" id="PS50109">
    <property type="entry name" value="HIS_KIN"/>
    <property type="match status" value="1"/>
</dbReference>
<accession>A0ABV5KLM5</accession>
<dbReference type="InterPro" id="IPR050398">
    <property type="entry name" value="HssS/ArlS-like"/>
</dbReference>
<evidence type="ECO:0000259" key="15">
    <source>
        <dbReference type="PROSITE" id="PS50109"/>
    </source>
</evidence>
<evidence type="ECO:0000256" key="8">
    <source>
        <dbReference type="ARBA" id="ARBA00022741"/>
    </source>
</evidence>
<evidence type="ECO:0000256" key="2">
    <source>
        <dbReference type="ARBA" id="ARBA00004651"/>
    </source>
</evidence>
<sequence>MNKRPLSLRIHLVVTFALSLLVSTLAVMQIDVLFRAAHKVPYTSYEASVNEMNNRLAWLRDEVPLRVNEYAMRAAVQEASGGKYAIYVTDEDGEVRFRSDQAREESHLDLEQLYERSGKFDEPYEGMPYVWIEHSMWEEKEVVLVLQGRLHGKEGYFYVPQSGRNMVLFVLFFVITFYLLNYRKMRRFQQINAGLSELAKGNLSVRLNTHGKDELGFVARNINAMAEKLARQLQQERQTERAKMELITGVSHDLRTPLTSIIGYLDLLRSRAYRDEAEHDRFVQNTYNKTLQLKKLIDDLFDYTRLSSGDIRLDLRRVDMKALLGQLLTEYEPLALERGLTLRARLPEANVPVDVDPEKIVRAIDNLLMNALKFSIAPGEVGVTLMAEDKRIGIVVENEGEPITEEQERKLFERFYKADEARTGAANRDGSGLGLSIARQIATLHGGAITLKHTAGRFVFAIELNREGGIGR</sequence>
<comment type="caution">
    <text evidence="17">The sequence shown here is derived from an EMBL/GenBank/DDBJ whole genome shotgun (WGS) entry which is preliminary data.</text>
</comment>
<gene>
    <name evidence="17" type="ORF">ACFFSY_07730</name>
</gene>
<evidence type="ECO:0000256" key="4">
    <source>
        <dbReference type="ARBA" id="ARBA00022475"/>
    </source>
</evidence>
<dbReference type="InterPro" id="IPR004358">
    <property type="entry name" value="Sig_transdc_His_kin-like_C"/>
</dbReference>
<evidence type="ECO:0000313" key="17">
    <source>
        <dbReference type="EMBL" id="MFB9325815.1"/>
    </source>
</evidence>
<evidence type="ECO:0000256" key="12">
    <source>
        <dbReference type="ARBA" id="ARBA00023012"/>
    </source>
</evidence>
<dbReference type="SMART" id="SM00388">
    <property type="entry name" value="HisKA"/>
    <property type="match status" value="1"/>
</dbReference>
<feature type="domain" description="HAMP" evidence="16">
    <location>
        <begin position="182"/>
        <end position="234"/>
    </location>
</feature>
<dbReference type="PANTHER" id="PTHR45528:SF8">
    <property type="entry name" value="HISTIDINE KINASE"/>
    <property type="match status" value="1"/>
</dbReference>
<dbReference type="PANTHER" id="PTHR45528">
    <property type="entry name" value="SENSOR HISTIDINE KINASE CPXA"/>
    <property type="match status" value="1"/>
</dbReference>
<dbReference type="Pfam" id="PF02518">
    <property type="entry name" value="HATPase_c"/>
    <property type="match status" value="1"/>
</dbReference>
<dbReference type="PRINTS" id="PR00344">
    <property type="entry name" value="BCTRLSENSOR"/>
</dbReference>
<evidence type="ECO:0000256" key="5">
    <source>
        <dbReference type="ARBA" id="ARBA00022553"/>
    </source>
</evidence>
<dbReference type="InterPro" id="IPR036890">
    <property type="entry name" value="HATPase_C_sf"/>
</dbReference>
<keyword evidence="18" id="KW-1185">Reference proteome</keyword>
<evidence type="ECO:0000256" key="10">
    <source>
        <dbReference type="ARBA" id="ARBA00022840"/>
    </source>
</evidence>
<proteinExistence type="predicted"/>
<feature type="domain" description="Histidine kinase" evidence="15">
    <location>
        <begin position="249"/>
        <end position="468"/>
    </location>
</feature>
<dbReference type="Gene3D" id="1.10.287.130">
    <property type="match status" value="1"/>
</dbReference>
<evidence type="ECO:0000256" key="1">
    <source>
        <dbReference type="ARBA" id="ARBA00000085"/>
    </source>
</evidence>
<dbReference type="RefSeq" id="WP_377492374.1">
    <property type="nucleotide sequence ID" value="NZ_JBHMDO010000015.1"/>
</dbReference>
<dbReference type="SMART" id="SM00387">
    <property type="entry name" value="HATPase_c"/>
    <property type="match status" value="1"/>
</dbReference>
<keyword evidence="10 17" id="KW-0067">ATP-binding</keyword>
<dbReference type="CDD" id="cd00082">
    <property type="entry name" value="HisKA"/>
    <property type="match status" value="1"/>
</dbReference>
<dbReference type="Pfam" id="PF00672">
    <property type="entry name" value="HAMP"/>
    <property type="match status" value="1"/>
</dbReference>
<evidence type="ECO:0000256" key="14">
    <source>
        <dbReference type="SAM" id="Phobius"/>
    </source>
</evidence>
<dbReference type="SMART" id="SM00304">
    <property type="entry name" value="HAMP"/>
    <property type="match status" value="1"/>
</dbReference>
<dbReference type="EC" id="2.7.13.3" evidence="3"/>
<dbReference type="InterPro" id="IPR036097">
    <property type="entry name" value="HisK_dim/P_sf"/>
</dbReference>
<dbReference type="Gene3D" id="3.30.565.10">
    <property type="entry name" value="Histidine kinase-like ATPase, C-terminal domain"/>
    <property type="match status" value="1"/>
</dbReference>
<evidence type="ECO:0000256" key="7">
    <source>
        <dbReference type="ARBA" id="ARBA00022692"/>
    </source>
</evidence>
<evidence type="ECO:0000256" key="6">
    <source>
        <dbReference type="ARBA" id="ARBA00022679"/>
    </source>
</evidence>
<dbReference type="SUPFAM" id="SSF47384">
    <property type="entry name" value="Homodimeric domain of signal transducing histidine kinase"/>
    <property type="match status" value="1"/>
</dbReference>
<dbReference type="EMBL" id="JBHMDO010000015">
    <property type="protein sequence ID" value="MFB9325815.1"/>
    <property type="molecule type" value="Genomic_DNA"/>
</dbReference>
<keyword evidence="8" id="KW-0547">Nucleotide-binding</keyword>
<evidence type="ECO:0000259" key="16">
    <source>
        <dbReference type="PROSITE" id="PS50885"/>
    </source>
</evidence>
<dbReference type="Proteomes" id="UP001589747">
    <property type="component" value="Unassembled WGS sequence"/>
</dbReference>
<keyword evidence="6" id="KW-0808">Transferase</keyword>
<keyword evidence="9" id="KW-0418">Kinase</keyword>
<keyword evidence="13 14" id="KW-0472">Membrane</keyword>
<dbReference type="GO" id="GO:0005524">
    <property type="term" value="F:ATP binding"/>
    <property type="evidence" value="ECO:0007669"/>
    <property type="project" value="UniProtKB-KW"/>
</dbReference>
<name>A0ABV5KLM5_9BACL</name>
<dbReference type="InterPro" id="IPR003660">
    <property type="entry name" value="HAMP_dom"/>
</dbReference>
<dbReference type="SUPFAM" id="SSF158472">
    <property type="entry name" value="HAMP domain-like"/>
    <property type="match status" value="1"/>
</dbReference>
<evidence type="ECO:0000256" key="11">
    <source>
        <dbReference type="ARBA" id="ARBA00022989"/>
    </source>
</evidence>
<evidence type="ECO:0000313" key="18">
    <source>
        <dbReference type="Proteomes" id="UP001589747"/>
    </source>
</evidence>
<keyword evidence="12" id="KW-0902">Two-component regulatory system</keyword>
<keyword evidence="11 14" id="KW-1133">Transmembrane helix</keyword>
<dbReference type="CDD" id="cd00075">
    <property type="entry name" value="HATPase"/>
    <property type="match status" value="1"/>
</dbReference>
<comment type="subcellular location">
    <subcellularLocation>
        <location evidence="2">Cell membrane</location>
        <topology evidence="2">Multi-pass membrane protein</topology>
    </subcellularLocation>
</comment>
<dbReference type="InterPro" id="IPR005467">
    <property type="entry name" value="His_kinase_dom"/>
</dbReference>
<evidence type="ECO:0000256" key="9">
    <source>
        <dbReference type="ARBA" id="ARBA00022777"/>
    </source>
</evidence>
<keyword evidence="7 14" id="KW-0812">Transmembrane</keyword>
<evidence type="ECO:0000256" key="13">
    <source>
        <dbReference type="ARBA" id="ARBA00023136"/>
    </source>
</evidence>
<comment type="catalytic activity">
    <reaction evidence="1">
        <text>ATP + protein L-histidine = ADP + protein N-phospho-L-histidine.</text>
        <dbReference type="EC" id="2.7.13.3"/>
    </reaction>
</comment>